<proteinExistence type="predicted"/>
<dbReference type="AlphaFoldDB" id="A0A1F8AUN1"/>
<sequence length="223" mass="25736">MHKKSKGTTKYRMVSGFAHVLILIALVIILGVLTLGWLANHDFFDTRFRRPRPSPDTITASPKPTANWKTYTNSSYGYSVEYPPMLEFNNEIQSLNRDKLAIFQFSNNGNSSNNIFITVSESQSDKDRLIEARENYQTMEKLKKEYVSYSEQIESSFPFTIKIVTVDQTEAYQVTTDTENTRGISTLIDKNNLLYDISLQTDNISVEFEEVYDQILSTFRFLE</sequence>
<dbReference type="Gene3D" id="3.40.1000.10">
    <property type="entry name" value="Mog1/PsbP, alpha/beta/alpha sandwich"/>
    <property type="match status" value="1"/>
</dbReference>
<keyword evidence="1" id="KW-1133">Transmembrane helix</keyword>
<feature type="transmembrane region" description="Helical" evidence="1">
    <location>
        <begin position="20"/>
        <end position="39"/>
    </location>
</feature>
<protein>
    <recommendedName>
        <fullName evidence="4">PsbP C-terminal domain-containing protein</fullName>
    </recommendedName>
</protein>
<evidence type="ECO:0000256" key="1">
    <source>
        <dbReference type="SAM" id="Phobius"/>
    </source>
</evidence>
<name>A0A1F8AUN1_9BACT</name>
<reference evidence="2 3" key="1">
    <citation type="journal article" date="2016" name="Nat. Commun.">
        <title>Thousands of microbial genomes shed light on interconnected biogeochemical processes in an aquifer system.</title>
        <authorList>
            <person name="Anantharaman K."/>
            <person name="Brown C.T."/>
            <person name="Hug L.A."/>
            <person name="Sharon I."/>
            <person name="Castelle C.J."/>
            <person name="Probst A.J."/>
            <person name="Thomas B.C."/>
            <person name="Singh A."/>
            <person name="Wilkins M.J."/>
            <person name="Karaoz U."/>
            <person name="Brodie E.L."/>
            <person name="Williams K.H."/>
            <person name="Hubbard S.S."/>
            <person name="Banfield J.F."/>
        </authorList>
    </citation>
    <scope>NUCLEOTIDE SEQUENCE [LARGE SCALE GENOMIC DNA]</scope>
</reference>
<evidence type="ECO:0000313" key="3">
    <source>
        <dbReference type="Proteomes" id="UP000178603"/>
    </source>
</evidence>
<evidence type="ECO:0008006" key="4">
    <source>
        <dbReference type="Google" id="ProtNLM"/>
    </source>
</evidence>
<accession>A0A1F8AUN1</accession>
<evidence type="ECO:0000313" key="2">
    <source>
        <dbReference type="EMBL" id="OGM54935.1"/>
    </source>
</evidence>
<dbReference type="Proteomes" id="UP000178603">
    <property type="component" value="Unassembled WGS sequence"/>
</dbReference>
<dbReference type="EMBL" id="MGGW01000008">
    <property type="protein sequence ID" value="OGM54935.1"/>
    <property type="molecule type" value="Genomic_DNA"/>
</dbReference>
<comment type="caution">
    <text evidence="2">The sequence shown here is derived from an EMBL/GenBank/DDBJ whole genome shotgun (WGS) entry which is preliminary data.</text>
</comment>
<organism evidence="2 3">
    <name type="scientific">Candidatus Woesebacteria bacterium RIFCSPHIGHO2_12_FULL_41_24</name>
    <dbReference type="NCBI Taxonomy" id="1802510"/>
    <lineage>
        <taxon>Bacteria</taxon>
        <taxon>Candidatus Woeseibacteriota</taxon>
    </lineage>
</organism>
<gene>
    <name evidence="2" type="ORF">A3E44_03905</name>
</gene>
<keyword evidence="1" id="KW-0472">Membrane</keyword>
<keyword evidence="1" id="KW-0812">Transmembrane</keyword>